<dbReference type="AlphaFoldDB" id="A0AAU6SH15"/>
<reference evidence="5" key="1">
    <citation type="submission" date="2024-04" db="EMBL/GenBank/DDBJ databases">
        <authorList>
            <person name="Roder T."/>
            <person name="Oberhansli S."/>
            <person name="Kreuzer M."/>
        </authorList>
    </citation>
    <scope>NUCLEOTIDE SEQUENCE</scope>
    <source>
        <strain evidence="5">LWS13-1.2</strain>
    </source>
</reference>
<gene>
    <name evidence="5" type="ORF">MRBLWS13_003937</name>
</gene>
<keyword evidence="2" id="KW-0238">DNA-binding</keyword>
<sequence>MPSPRRLADVLVVETVRAWLADQESDSSGWLAALRDPQLGAALAAVHRDPGHPWTLDALARRATMSRSVFAGRFTAVVSTPPMTYVSAARMRAARAMLAEGLSVAAVAAAHGYGSEAAFSRAFARVNGETPGRVRRAAA</sequence>
<dbReference type="PANTHER" id="PTHR46796">
    <property type="entry name" value="HTH-TYPE TRANSCRIPTIONAL ACTIVATOR RHAS-RELATED"/>
    <property type="match status" value="1"/>
</dbReference>
<feature type="domain" description="HTH araC/xylS-type" evidence="4">
    <location>
        <begin position="40"/>
        <end position="137"/>
    </location>
</feature>
<organism evidence="5">
    <name type="scientific">Microbacterium sp. LWS13-1.2</name>
    <dbReference type="NCBI Taxonomy" id="3135264"/>
    <lineage>
        <taxon>Bacteria</taxon>
        <taxon>Bacillati</taxon>
        <taxon>Actinomycetota</taxon>
        <taxon>Actinomycetes</taxon>
        <taxon>Micrococcales</taxon>
        <taxon>Microbacteriaceae</taxon>
        <taxon>Microbacterium</taxon>
    </lineage>
</organism>
<dbReference type="PROSITE" id="PS01124">
    <property type="entry name" value="HTH_ARAC_FAMILY_2"/>
    <property type="match status" value="1"/>
</dbReference>
<evidence type="ECO:0000256" key="1">
    <source>
        <dbReference type="ARBA" id="ARBA00023015"/>
    </source>
</evidence>
<dbReference type="SMART" id="SM00342">
    <property type="entry name" value="HTH_ARAC"/>
    <property type="match status" value="1"/>
</dbReference>
<dbReference type="Gene3D" id="1.10.10.60">
    <property type="entry name" value="Homeodomain-like"/>
    <property type="match status" value="1"/>
</dbReference>
<dbReference type="InterPro" id="IPR009057">
    <property type="entry name" value="Homeodomain-like_sf"/>
</dbReference>
<dbReference type="GO" id="GO:0043565">
    <property type="term" value="F:sequence-specific DNA binding"/>
    <property type="evidence" value="ECO:0007669"/>
    <property type="project" value="InterPro"/>
</dbReference>
<accession>A0AAU6SH15</accession>
<proteinExistence type="predicted"/>
<name>A0AAU6SH15_9MICO</name>
<evidence type="ECO:0000259" key="4">
    <source>
        <dbReference type="PROSITE" id="PS01124"/>
    </source>
</evidence>
<evidence type="ECO:0000256" key="3">
    <source>
        <dbReference type="ARBA" id="ARBA00023163"/>
    </source>
</evidence>
<keyword evidence="1" id="KW-0805">Transcription regulation</keyword>
<evidence type="ECO:0000313" key="5">
    <source>
        <dbReference type="EMBL" id="WZO36218.1"/>
    </source>
</evidence>
<dbReference type="InterPro" id="IPR018060">
    <property type="entry name" value="HTH_AraC"/>
</dbReference>
<dbReference type="Pfam" id="PF12833">
    <property type="entry name" value="HTH_18"/>
    <property type="match status" value="1"/>
</dbReference>
<evidence type="ECO:0000256" key="2">
    <source>
        <dbReference type="ARBA" id="ARBA00023125"/>
    </source>
</evidence>
<dbReference type="GO" id="GO:0003700">
    <property type="term" value="F:DNA-binding transcription factor activity"/>
    <property type="evidence" value="ECO:0007669"/>
    <property type="project" value="InterPro"/>
</dbReference>
<dbReference type="EMBL" id="CP151632">
    <property type="protein sequence ID" value="WZO36218.1"/>
    <property type="molecule type" value="Genomic_DNA"/>
</dbReference>
<protein>
    <submittedName>
        <fullName evidence="5">AraC family transcriptional regulator</fullName>
    </submittedName>
</protein>
<dbReference type="InterPro" id="IPR050204">
    <property type="entry name" value="AraC_XylS_family_regulators"/>
</dbReference>
<dbReference type="InterPro" id="IPR018062">
    <property type="entry name" value="HTH_AraC-typ_CS"/>
</dbReference>
<dbReference type="RefSeq" id="WP_349427009.1">
    <property type="nucleotide sequence ID" value="NZ_CP151632.1"/>
</dbReference>
<keyword evidence="3" id="KW-0804">Transcription</keyword>
<dbReference type="SUPFAM" id="SSF46689">
    <property type="entry name" value="Homeodomain-like"/>
    <property type="match status" value="2"/>
</dbReference>
<dbReference type="PANTHER" id="PTHR46796:SF7">
    <property type="entry name" value="ARAC FAMILY TRANSCRIPTIONAL REGULATOR"/>
    <property type="match status" value="1"/>
</dbReference>
<dbReference type="PROSITE" id="PS00041">
    <property type="entry name" value="HTH_ARAC_FAMILY_1"/>
    <property type="match status" value="1"/>
</dbReference>